<keyword evidence="4" id="KW-1185">Reference proteome</keyword>
<feature type="region of interest" description="Disordered" evidence="1">
    <location>
        <begin position="1"/>
        <end position="25"/>
    </location>
</feature>
<feature type="transmembrane region" description="Helical" evidence="2">
    <location>
        <begin position="136"/>
        <end position="159"/>
    </location>
</feature>
<dbReference type="GeneID" id="5045429"/>
<feature type="transmembrane region" description="Helical" evidence="2">
    <location>
        <begin position="217"/>
        <end position="237"/>
    </location>
</feature>
<feature type="transmembrane region" description="Helical" evidence="2">
    <location>
        <begin position="106"/>
        <end position="124"/>
    </location>
</feature>
<dbReference type="HOGENOM" id="CLU_988526_0_0_1"/>
<dbReference type="AlphaFoldDB" id="A0EAD0"/>
<name>A0EAD0_PARTE</name>
<dbReference type="OMA" id="MFYGFYL"/>
<evidence type="ECO:0000256" key="1">
    <source>
        <dbReference type="SAM" id="MobiDB-lite"/>
    </source>
</evidence>
<protein>
    <submittedName>
        <fullName evidence="3">Uncharacterized protein</fullName>
    </submittedName>
</protein>
<reference evidence="3 4" key="1">
    <citation type="journal article" date="2006" name="Nature">
        <title>Global trends of whole-genome duplications revealed by the ciliate Paramecium tetraurelia.</title>
        <authorList>
            <consortium name="Genoscope"/>
            <person name="Aury J.-M."/>
            <person name="Jaillon O."/>
            <person name="Duret L."/>
            <person name="Noel B."/>
            <person name="Jubin C."/>
            <person name="Porcel B.M."/>
            <person name="Segurens B."/>
            <person name="Daubin V."/>
            <person name="Anthouard V."/>
            <person name="Aiach N."/>
            <person name="Arnaiz O."/>
            <person name="Billaut A."/>
            <person name="Beisson J."/>
            <person name="Blanc I."/>
            <person name="Bouhouche K."/>
            <person name="Camara F."/>
            <person name="Duharcourt S."/>
            <person name="Guigo R."/>
            <person name="Gogendeau D."/>
            <person name="Katinka M."/>
            <person name="Keller A.-M."/>
            <person name="Kissmehl R."/>
            <person name="Klotz C."/>
            <person name="Koll F."/>
            <person name="Le Moue A."/>
            <person name="Lepere C."/>
            <person name="Malinsky S."/>
            <person name="Nowacki M."/>
            <person name="Nowak J.K."/>
            <person name="Plattner H."/>
            <person name="Poulain J."/>
            <person name="Ruiz F."/>
            <person name="Serrano V."/>
            <person name="Zagulski M."/>
            <person name="Dessen P."/>
            <person name="Betermier M."/>
            <person name="Weissenbach J."/>
            <person name="Scarpelli C."/>
            <person name="Schachter V."/>
            <person name="Sperling L."/>
            <person name="Meyer E."/>
            <person name="Cohen J."/>
            <person name="Wincker P."/>
        </authorList>
    </citation>
    <scope>NUCLEOTIDE SEQUENCE [LARGE SCALE GENOMIC DNA]</scope>
    <source>
        <strain evidence="3 4">Stock d4-2</strain>
    </source>
</reference>
<keyword evidence="2" id="KW-0472">Membrane</keyword>
<evidence type="ECO:0000313" key="3">
    <source>
        <dbReference type="EMBL" id="CAK92247.1"/>
    </source>
</evidence>
<dbReference type="EMBL" id="CT868667">
    <property type="protein sequence ID" value="CAK92247.1"/>
    <property type="molecule type" value="Genomic_DNA"/>
</dbReference>
<keyword evidence="2" id="KW-0812">Transmembrane</keyword>
<dbReference type="InParanoid" id="A0EAD0"/>
<gene>
    <name evidence="3" type="ORF">GSPATT00024979001</name>
</gene>
<dbReference type="OrthoDB" id="308297at2759"/>
<dbReference type="GO" id="GO:0005794">
    <property type="term" value="C:Golgi apparatus"/>
    <property type="evidence" value="ECO:0000318"/>
    <property type="project" value="GO_Central"/>
</dbReference>
<accession>A0EAD0</accession>
<sequence length="282" mass="32263">MSNNTNNDLADQNTSQQSFSPQPLETSKGIAENTNQYKYSTDFQDPYVKGLFFKNLYCCLIGQFLYNLLMIILTFSAGMINWLVTEDDCNQRSSREEENCVVTPKWLFYFSLVVSIILSFTIYFGGSAVRKGPIKILIQIFYPIFYGFTFSSIFAFMIYNMHPLGIWETLSSMFLILIFLNIAYCGKREVSCLCKTIIIIVPPILLSVFFLSFKAVLYGIFLEGTIISMFYGFYLILEASLILKSRRLNLQPEDYQIASLLLNGLLVQPLVRVADIILSIVM</sequence>
<proteinExistence type="predicted"/>
<dbReference type="KEGG" id="ptm:GSPATT00024979001"/>
<evidence type="ECO:0000256" key="2">
    <source>
        <dbReference type="SAM" id="Phobius"/>
    </source>
</evidence>
<feature type="transmembrane region" description="Helical" evidence="2">
    <location>
        <begin position="64"/>
        <end position="84"/>
    </location>
</feature>
<dbReference type="GO" id="GO:0005262">
    <property type="term" value="F:calcium channel activity"/>
    <property type="evidence" value="ECO:0000318"/>
    <property type="project" value="GO_Central"/>
</dbReference>
<dbReference type="GO" id="GO:0016020">
    <property type="term" value="C:membrane"/>
    <property type="evidence" value="ECO:0000318"/>
    <property type="project" value="GO_Central"/>
</dbReference>
<dbReference type="Proteomes" id="UP000000600">
    <property type="component" value="Unassembled WGS sequence"/>
</dbReference>
<evidence type="ECO:0000313" key="4">
    <source>
        <dbReference type="Proteomes" id="UP000000600"/>
    </source>
</evidence>
<keyword evidence="2" id="KW-1133">Transmembrane helix</keyword>
<feature type="transmembrane region" description="Helical" evidence="2">
    <location>
        <begin position="165"/>
        <end position="185"/>
    </location>
</feature>
<organism evidence="3 4">
    <name type="scientific">Paramecium tetraurelia</name>
    <dbReference type="NCBI Taxonomy" id="5888"/>
    <lineage>
        <taxon>Eukaryota</taxon>
        <taxon>Sar</taxon>
        <taxon>Alveolata</taxon>
        <taxon>Ciliophora</taxon>
        <taxon>Intramacronucleata</taxon>
        <taxon>Oligohymenophorea</taxon>
        <taxon>Peniculida</taxon>
        <taxon>Parameciidae</taxon>
        <taxon>Paramecium</taxon>
    </lineage>
</organism>
<feature type="transmembrane region" description="Helical" evidence="2">
    <location>
        <begin position="192"/>
        <end position="211"/>
    </location>
</feature>
<dbReference type="RefSeq" id="XP_001459644.1">
    <property type="nucleotide sequence ID" value="XM_001459607.1"/>
</dbReference>